<keyword evidence="9" id="KW-0408">Iron</keyword>
<dbReference type="GO" id="GO:1990931">
    <property type="term" value="F:mRNA N6-methyladenosine dioxygenase activity"/>
    <property type="evidence" value="ECO:0007669"/>
    <property type="project" value="UniProtKB-EC"/>
</dbReference>
<feature type="region of interest" description="Disordered" evidence="15">
    <location>
        <begin position="15"/>
        <end position="55"/>
    </location>
</feature>
<dbReference type="InterPro" id="IPR037151">
    <property type="entry name" value="AlkB-like_sf"/>
</dbReference>
<dbReference type="PANTHER" id="PTHR32074:SF2">
    <property type="entry name" value="RNA DEMETHYLASE ALKBH5"/>
    <property type="match status" value="1"/>
</dbReference>
<dbReference type="GO" id="GO:0016607">
    <property type="term" value="C:nuclear speck"/>
    <property type="evidence" value="ECO:0007669"/>
    <property type="project" value="UniProtKB-SubCell"/>
</dbReference>
<keyword evidence="6" id="KW-0479">Metal-binding</keyword>
<dbReference type="Gene3D" id="2.60.120.590">
    <property type="entry name" value="Alpha-ketoglutarate-dependent dioxygenase AlkB-like"/>
    <property type="match status" value="1"/>
</dbReference>
<protein>
    <recommendedName>
        <fullName evidence="5">RNA demethylase ALKBH5</fullName>
        <ecNumber evidence="4">1.14.11.53</ecNumber>
    </recommendedName>
    <alternativeName>
        <fullName evidence="12">Alkylated DNA repair protein alkB homolog 5</fullName>
    </alternativeName>
    <alternativeName>
        <fullName evidence="13">Alpha-ketoglutarate-dependent dioxygenase alkB homolog 5</fullName>
    </alternativeName>
</protein>
<reference evidence="16" key="3">
    <citation type="submission" date="2023-05" db="EMBL/GenBank/DDBJ databases">
        <authorList>
            <person name="Smith C.H."/>
        </authorList>
    </citation>
    <scope>NUCLEOTIDE SEQUENCE</scope>
    <source>
        <strain evidence="16">CHS0354</strain>
        <tissue evidence="16">Mantle</tissue>
    </source>
</reference>
<name>A0AAE0WG82_9BIVA</name>
<keyword evidence="11" id="KW-0539">Nucleus</keyword>
<feature type="compositionally biased region" description="Basic residues" evidence="15">
    <location>
        <begin position="15"/>
        <end position="26"/>
    </location>
</feature>
<keyword evidence="7" id="KW-0223">Dioxygenase</keyword>
<comment type="similarity">
    <text evidence="3">Belongs to the alkB family.</text>
</comment>
<evidence type="ECO:0000256" key="9">
    <source>
        <dbReference type="ARBA" id="ARBA00023004"/>
    </source>
</evidence>
<evidence type="ECO:0000256" key="7">
    <source>
        <dbReference type="ARBA" id="ARBA00022964"/>
    </source>
</evidence>
<feature type="compositionally biased region" description="Basic and acidic residues" evidence="15">
    <location>
        <begin position="283"/>
        <end position="309"/>
    </location>
</feature>
<evidence type="ECO:0000256" key="1">
    <source>
        <dbReference type="ARBA" id="ARBA00001954"/>
    </source>
</evidence>
<organism evidence="16 17">
    <name type="scientific">Potamilus streckersoni</name>
    <dbReference type="NCBI Taxonomy" id="2493646"/>
    <lineage>
        <taxon>Eukaryota</taxon>
        <taxon>Metazoa</taxon>
        <taxon>Spiralia</taxon>
        <taxon>Lophotrochozoa</taxon>
        <taxon>Mollusca</taxon>
        <taxon>Bivalvia</taxon>
        <taxon>Autobranchia</taxon>
        <taxon>Heteroconchia</taxon>
        <taxon>Palaeoheterodonta</taxon>
        <taxon>Unionida</taxon>
        <taxon>Unionoidea</taxon>
        <taxon>Unionidae</taxon>
        <taxon>Ambleminae</taxon>
        <taxon>Lampsilini</taxon>
        <taxon>Potamilus</taxon>
    </lineage>
</organism>
<evidence type="ECO:0000256" key="11">
    <source>
        <dbReference type="ARBA" id="ARBA00023242"/>
    </source>
</evidence>
<comment type="caution">
    <text evidence="16">The sequence shown here is derived from an EMBL/GenBank/DDBJ whole genome shotgun (WGS) entry which is preliminary data.</text>
</comment>
<feature type="compositionally biased region" description="Polar residues" evidence="15">
    <location>
        <begin position="352"/>
        <end position="365"/>
    </location>
</feature>
<dbReference type="EC" id="1.14.11.53" evidence="4"/>
<dbReference type="FunFam" id="2.60.120.590:FF:000002">
    <property type="entry name" value="RNA demethylase ALKBH5"/>
    <property type="match status" value="1"/>
</dbReference>
<gene>
    <name evidence="16" type="ORF">CHS0354_032043</name>
</gene>
<keyword evidence="10" id="KW-1015">Disulfide bond</keyword>
<feature type="region of interest" description="Disordered" evidence="15">
    <location>
        <begin position="274"/>
        <end position="309"/>
    </location>
</feature>
<comment type="subcellular location">
    <subcellularLocation>
        <location evidence="2">Nucleus speckle</location>
    </subcellularLocation>
</comment>
<keyword evidence="17" id="KW-1185">Reference proteome</keyword>
<feature type="region of interest" description="Disordered" evidence="15">
    <location>
        <begin position="324"/>
        <end position="365"/>
    </location>
</feature>
<evidence type="ECO:0000313" key="17">
    <source>
        <dbReference type="Proteomes" id="UP001195483"/>
    </source>
</evidence>
<keyword evidence="8" id="KW-0560">Oxidoreductase</keyword>
<accession>A0AAE0WG82</accession>
<evidence type="ECO:0000313" key="16">
    <source>
        <dbReference type="EMBL" id="KAK3612434.1"/>
    </source>
</evidence>
<evidence type="ECO:0000256" key="6">
    <source>
        <dbReference type="ARBA" id="ARBA00022723"/>
    </source>
</evidence>
<dbReference type="Proteomes" id="UP001195483">
    <property type="component" value="Unassembled WGS sequence"/>
</dbReference>
<evidence type="ECO:0000256" key="8">
    <source>
        <dbReference type="ARBA" id="ARBA00023002"/>
    </source>
</evidence>
<proteinExistence type="inferred from homology"/>
<dbReference type="InterPro" id="IPR032860">
    <property type="entry name" value="ALKBH5"/>
</dbReference>
<comment type="cofactor">
    <cofactor evidence="1">
        <name>Fe(2+)</name>
        <dbReference type="ChEBI" id="CHEBI:29033"/>
    </cofactor>
</comment>
<evidence type="ECO:0000256" key="13">
    <source>
        <dbReference type="ARBA" id="ARBA00033313"/>
    </source>
</evidence>
<feature type="compositionally biased region" description="Basic and acidic residues" evidence="15">
    <location>
        <begin position="27"/>
        <end position="42"/>
    </location>
</feature>
<sequence>MADEVDDLRLKIRSPQHKSIQKRKRKYPDDVYDKISENERVPKSKHSGQSLSEREEQLRKIHSGIVQRRLFTVEQCEEIEKKIDEVVHIAEKGGYRDHTVDRAPLRKKYFFGEGYTYGSQLEKRGPGMERVYPKGEVDEIPNWIEELVVKPLCDAKVIPEGFINSAVINDYLPGGCIVSHIDPPHIFERPIVSVSFYSDCALSFGCKFTFRPIRVSEPVLWLPISRGCVTLLSGYAADEITHCIRPEDVKERRAVIILRRVRDDAPRLEPSLCKLHIPASRKQSREQSESHKHNESHLESDGEDQHGSRQDRAILHKKSHHLNPETSAHEDHFHGHHKKKNKHHKSKHSKKCQSLSPPNNHQIVK</sequence>
<evidence type="ECO:0000256" key="5">
    <source>
        <dbReference type="ARBA" id="ARBA00018485"/>
    </source>
</evidence>
<evidence type="ECO:0000256" key="2">
    <source>
        <dbReference type="ARBA" id="ARBA00004324"/>
    </source>
</evidence>
<evidence type="ECO:0000256" key="4">
    <source>
        <dbReference type="ARBA" id="ARBA00012931"/>
    </source>
</evidence>
<evidence type="ECO:0000256" key="10">
    <source>
        <dbReference type="ARBA" id="ARBA00023157"/>
    </source>
</evidence>
<feature type="compositionally biased region" description="Basic residues" evidence="15">
    <location>
        <begin position="334"/>
        <end position="351"/>
    </location>
</feature>
<dbReference type="EMBL" id="JAEAOA010001901">
    <property type="protein sequence ID" value="KAK3612434.1"/>
    <property type="molecule type" value="Genomic_DNA"/>
</dbReference>
<dbReference type="SUPFAM" id="SSF51197">
    <property type="entry name" value="Clavaminate synthase-like"/>
    <property type="match status" value="1"/>
</dbReference>
<reference evidence="16" key="2">
    <citation type="journal article" date="2021" name="Genome Biol. Evol.">
        <title>Developing a high-quality reference genome for a parasitic bivalve with doubly uniparental inheritance (Bivalvia: Unionida).</title>
        <authorList>
            <person name="Smith C.H."/>
        </authorList>
    </citation>
    <scope>NUCLEOTIDE SEQUENCE</scope>
    <source>
        <strain evidence="16">CHS0354</strain>
        <tissue evidence="16">Mantle</tissue>
    </source>
</reference>
<evidence type="ECO:0000256" key="12">
    <source>
        <dbReference type="ARBA" id="ARBA00030726"/>
    </source>
</evidence>
<dbReference type="GO" id="GO:0046872">
    <property type="term" value="F:metal ion binding"/>
    <property type="evidence" value="ECO:0007669"/>
    <property type="project" value="UniProtKB-KW"/>
</dbReference>
<comment type="catalytic activity">
    <reaction evidence="14">
        <text>an N(6)-methyladenosine in mRNA + 2-oxoglutarate + O2 = an adenosine in mRNA + formaldehyde + succinate + CO2</text>
        <dbReference type="Rhea" id="RHEA:49520"/>
        <dbReference type="Rhea" id="RHEA-COMP:12414"/>
        <dbReference type="Rhea" id="RHEA-COMP:12417"/>
        <dbReference type="ChEBI" id="CHEBI:15379"/>
        <dbReference type="ChEBI" id="CHEBI:16526"/>
        <dbReference type="ChEBI" id="CHEBI:16810"/>
        <dbReference type="ChEBI" id="CHEBI:16842"/>
        <dbReference type="ChEBI" id="CHEBI:30031"/>
        <dbReference type="ChEBI" id="CHEBI:74411"/>
        <dbReference type="ChEBI" id="CHEBI:74449"/>
        <dbReference type="EC" id="1.14.11.53"/>
    </reaction>
    <physiologicalReaction direction="left-to-right" evidence="14">
        <dbReference type="Rhea" id="RHEA:49521"/>
    </physiologicalReaction>
</comment>
<reference evidence="16" key="1">
    <citation type="journal article" date="2021" name="Genome Biol. Evol.">
        <title>A High-Quality Reference Genome for a Parasitic Bivalve with Doubly Uniparental Inheritance (Bivalvia: Unionida).</title>
        <authorList>
            <person name="Smith C.H."/>
        </authorList>
    </citation>
    <scope>NUCLEOTIDE SEQUENCE</scope>
    <source>
        <strain evidence="16">CHS0354</strain>
    </source>
</reference>
<dbReference type="GO" id="GO:0006397">
    <property type="term" value="P:mRNA processing"/>
    <property type="evidence" value="ECO:0007669"/>
    <property type="project" value="InterPro"/>
</dbReference>
<dbReference type="PANTHER" id="PTHR32074">
    <property type="entry name" value="RNA DEMETHYLASE ALKBH5"/>
    <property type="match status" value="1"/>
</dbReference>
<evidence type="ECO:0000256" key="14">
    <source>
        <dbReference type="ARBA" id="ARBA00047565"/>
    </source>
</evidence>
<evidence type="ECO:0000256" key="15">
    <source>
        <dbReference type="SAM" id="MobiDB-lite"/>
    </source>
</evidence>
<evidence type="ECO:0000256" key="3">
    <source>
        <dbReference type="ARBA" id="ARBA00007879"/>
    </source>
</evidence>
<dbReference type="GO" id="GO:0006406">
    <property type="term" value="P:mRNA export from nucleus"/>
    <property type="evidence" value="ECO:0007669"/>
    <property type="project" value="TreeGrafter"/>
</dbReference>
<dbReference type="AlphaFoldDB" id="A0AAE0WG82"/>